<evidence type="ECO:0000313" key="1">
    <source>
        <dbReference type="EMBL" id="KAJ0205887.1"/>
    </source>
</evidence>
<reference evidence="1 2" key="1">
    <citation type="journal article" date="2017" name="Nat. Commun.">
        <title>Genome assembly with in vitro proximity ligation data and whole-genome triplication in lettuce.</title>
        <authorList>
            <person name="Reyes-Chin-Wo S."/>
            <person name="Wang Z."/>
            <person name="Yang X."/>
            <person name="Kozik A."/>
            <person name="Arikit S."/>
            <person name="Song C."/>
            <person name="Xia L."/>
            <person name="Froenicke L."/>
            <person name="Lavelle D.O."/>
            <person name="Truco M.J."/>
            <person name="Xia R."/>
            <person name="Zhu S."/>
            <person name="Xu C."/>
            <person name="Xu H."/>
            <person name="Xu X."/>
            <person name="Cox K."/>
            <person name="Korf I."/>
            <person name="Meyers B.C."/>
            <person name="Michelmore R.W."/>
        </authorList>
    </citation>
    <scope>NUCLEOTIDE SEQUENCE [LARGE SCALE GENOMIC DNA]</scope>
    <source>
        <strain evidence="2">cv. Salinas</strain>
        <tissue evidence="1">Seedlings</tissue>
    </source>
</reference>
<dbReference type="SUPFAM" id="SSF161084">
    <property type="entry name" value="MAPEG domain-like"/>
    <property type="match status" value="1"/>
</dbReference>
<keyword evidence="2" id="KW-1185">Reference proteome</keyword>
<evidence type="ECO:0000313" key="2">
    <source>
        <dbReference type="Proteomes" id="UP000235145"/>
    </source>
</evidence>
<gene>
    <name evidence="1" type="ORF">LSAT_V11C500263090</name>
</gene>
<dbReference type="EMBL" id="NBSK02000005">
    <property type="protein sequence ID" value="KAJ0205887.1"/>
    <property type="molecule type" value="Genomic_DNA"/>
</dbReference>
<organism evidence="1 2">
    <name type="scientific">Lactuca sativa</name>
    <name type="common">Garden lettuce</name>
    <dbReference type="NCBI Taxonomy" id="4236"/>
    <lineage>
        <taxon>Eukaryota</taxon>
        <taxon>Viridiplantae</taxon>
        <taxon>Streptophyta</taxon>
        <taxon>Embryophyta</taxon>
        <taxon>Tracheophyta</taxon>
        <taxon>Spermatophyta</taxon>
        <taxon>Magnoliopsida</taxon>
        <taxon>eudicotyledons</taxon>
        <taxon>Gunneridae</taxon>
        <taxon>Pentapetalae</taxon>
        <taxon>asterids</taxon>
        <taxon>campanulids</taxon>
        <taxon>Asterales</taxon>
        <taxon>Asteraceae</taxon>
        <taxon>Cichorioideae</taxon>
        <taxon>Cichorieae</taxon>
        <taxon>Lactucinae</taxon>
        <taxon>Lactuca</taxon>
    </lineage>
</organism>
<dbReference type="InterPro" id="IPR023352">
    <property type="entry name" value="MAPEG-like_dom_sf"/>
</dbReference>
<name>A0A9R1VJE3_LACSA</name>
<comment type="caution">
    <text evidence="1">The sequence shown here is derived from an EMBL/GenBank/DDBJ whole genome shotgun (WGS) entry which is preliminary data.</text>
</comment>
<protein>
    <submittedName>
        <fullName evidence="1">Uncharacterized protein</fullName>
    </submittedName>
</protein>
<dbReference type="Proteomes" id="UP000235145">
    <property type="component" value="Unassembled WGS sequence"/>
</dbReference>
<proteinExistence type="predicted"/>
<dbReference type="AlphaFoldDB" id="A0A9R1VJE3"/>
<sequence length="97" mass="10876">MLPINSCFRSLHTISSISICRFKSAELERSNNSKQTLFPFYSSYPSLKFNKILSLGLAYTVTRFFYSKGYSSGDPKGCLPIGGFNGLEEAKINYDPN</sequence>
<accession>A0A9R1VJE3</accession>